<dbReference type="AlphaFoldDB" id="A0AAN8GD72"/>
<feature type="signal peptide" evidence="1">
    <location>
        <begin position="1"/>
        <end position="24"/>
    </location>
</feature>
<dbReference type="EMBL" id="JAZGQO010000018">
    <property type="protein sequence ID" value="KAK6168236.1"/>
    <property type="molecule type" value="Genomic_DNA"/>
</dbReference>
<feature type="chain" id="PRO_5042875415" evidence="1">
    <location>
        <begin position="25"/>
        <end position="140"/>
    </location>
</feature>
<keyword evidence="3" id="KW-1185">Reference proteome</keyword>
<dbReference type="Proteomes" id="UP001347796">
    <property type="component" value="Unassembled WGS sequence"/>
</dbReference>
<evidence type="ECO:0000313" key="2">
    <source>
        <dbReference type="EMBL" id="KAK6168236.1"/>
    </source>
</evidence>
<comment type="caution">
    <text evidence="2">The sequence shown here is derived from an EMBL/GenBank/DDBJ whole genome shotgun (WGS) entry which is preliminary data.</text>
</comment>
<proteinExistence type="predicted"/>
<sequence>MQRVLTKTVLFFIAVSFIRGNATCDDEMSFYADGVLYAQSDDWNALSAISIPCDTTVMAIKCQDKGGIAGIKAALDNGIKTNISWKCSNTFESGWNQIGFNDSAWSFAVIQDEASWRSHAASLVGKADWIWTCACPGGKT</sequence>
<accession>A0AAN8GD72</accession>
<protein>
    <submittedName>
        <fullName evidence="2">Uncharacterized protein</fullName>
    </submittedName>
</protein>
<evidence type="ECO:0000256" key="1">
    <source>
        <dbReference type="SAM" id="SignalP"/>
    </source>
</evidence>
<reference evidence="2 3" key="1">
    <citation type="submission" date="2024-01" db="EMBL/GenBank/DDBJ databases">
        <title>The genome of the rayed Mediterranean limpet Patella caerulea (Linnaeus, 1758).</title>
        <authorList>
            <person name="Anh-Thu Weber A."/>
            <person name="Halstead-Nussloch G."/>
        </authorList>
    </citation>
    <scope>NUCLEOTIDE SEQUENCE [LARGE SCALE GENOMIC DNA]</scope>
    <source>
        <strain evidence="2">AATW-2023a</strain>
        <tissue evidence="2">Whole specimen</tissue>
    </source>
</reference>
<name>A0AAN8GD72_PATCE</name>
<dbReference type="Gene3D" id="2.60.120.260">
    <property type="entry name" value="Galactose-binding domain-like"/>
    <property type="match status" value="1"/>
</dbReference>
<gene>
    <name evidence="2" type="ORF">SNE40_022104</name>
</gene>
<organism evidence="2 3">
    <name type="scientific">Patella caerulea</name>
    <name type="common">Rayed Mediterranean limpet</name>
    <dbReference type="NCBI Taxonomy" id="87958"/>
    <lineage>
        <taxon>Eukaryota</taxon>
        <taxon>Metazoa</taxon>
        <taxon>Spiralia</taxon>
        <taxon>Lophotrochozoa</taxon>
        <taxon>Mollusca</taxon>
        <taxon>Gastropoda</taxon>
        <taxon>Patellogastropoda</taxon>
        <taxon>Patelloidea</taxon>
        <taxon>Patellidae</taxon>
        <taxon>Patella</taxon>
    </lineage>
</organism>
<keyword evidence="1" id="KW-0732">Signal</keyword>
<evidence type="ECO:0000313" key="3">
    <source>
        <dbReference type="Proteomes" id="UP001347796"/>
    </source>
</evidence>